<accession>A0A8D8KXV2</accession>
<keyword evidence="1" id="KW-0472">Membrane</keyword>
<sequence>MMMVLLPRDEIVKRQRLAGLFVPPKGGKEGAAVRRLAQPFVRRAHLADVRAGRRRLLPCAVHQHAHLVLDRAPVVAKLFAQLAEGRRFGGLFLRLRLVGLLFFVLLGGVSLVLLAAVWENGRRSRVFFGRGVSLDQLVDVHLFEVAPQVVHLRRAA</sequence>
<dbReference type="EMBL" id="HBUE01239404">
    <property type="protein sequence ID" value="CAG6548751.1"/>
    <property type="molecule type" value="Transcribed_RNA"/>
</dbReference>
<dbReference type="EMBL" id="HBUE01346397">
    <property type="protein sequence ID" value="CAG6600980.1"/>
    <property type="molecule type" value="Transcribed_RNA"/>
</dbReference>
<feature type="transmembrane region" description="Helical" evidence="1">
    <location>
        <begin position="97"/>
        <end position="118"/>
    </location>
</feature>
<dbReference type="AlphaFoldDB" id="A0A8D8KXV2"/>
<evidence type="ECO:0000256" key="1">
    <source>
        <dbReference type="SAM" id="Phobius"/>
    </source>
</evidence>
<protein>
    <submittedName>
        <fullName evidence="2">(northern house mosquito) hypothetical protein</fullName>
    </submittedName>
</protein>
<organism evidence="2">
    <name type="scientific">Culex pipiens</name>
    <name type="common">House mosquito</name>
    <dbReference type="NCBI Taxonomy" id="7175"/>
    <lineage>
        <taxon>Eukaryota</taxon>
        <taxon>Metazoa</taxon>
        <taxon>Ecdysozoa</taxon>
        <taxon>Arthropoda</taxon>
        <taxon>Hexapoda</taxon>
        <taxon>Insecta</taxon>
        <taxon>Pterygota</taxon>
        <taxon>Neoptera</taxon>
        <taxon>Endopterygota</taxon>
        <taxon>Diptera</taxon>
        <taxon>Nematocera</taxon>
        <taxon>Culicoidea</taxon>
        <taxon>Culicidae</taxon>
        <taxon>Culicinae</taxon>
        <taxon>Culicini</taxon>
        <taxon>Culex</taxon>
        <taxon>Culex</taxon>
    </lineage>
</organism>
<keyword evidence="1" id="KW-0812">Transmembrane</keyword>
<evidence type="ECO:0000313" key="2">
    <source>
        <dbReference type="EMBL" id="CAG6600980.1"/>
    </source>
</evidence>
<keyword evidence="1" id="KW-1133">Transmembrane helix</keyword>
<proteinExistence type="predicted"/>
<reference evidence="2" key="1">
    <citation type="submission" date="2021-05" db="EMBL/GenBank/DDBJ databases">
        <authorList>
            <person name="Alioto T."/>
            <person name="Alioto T."/>
            <person name="Gomez Garrido J."/>
        </authorList>
    </citation>
    <scope>NUCLEOTIDE SEQUENCE</scope>
</reference>
<name>A0A8D8KXV2_CULPI</name>